<evidence type="ECO:0000313" key="1">
    <source>
        <dbReference type="EMBL" id="JAH39283.1"/>
    </source>
</evidence>
<organism evidence="1">
    <name type="scientific">Anguilla anguilla</name>
    <name type="common">European freshwater eel</name>
    <name type="synonym">Muraena anguilla</name>
    <dbReference type="NCBI Taxonomy" id="7936"/>
    <lineage>
        <taxon>Eukaryota</taxon>
        <taxon>Metazoa</taxon>
        <taxon>Chordata</taxon>
        <taxon>Craniata</taxon>
        <taxon>Vertebrata</taxon>
        <taxon>Euteleostomi</taxon>
        <taxon>Actinopterygii</taxon>
        <taxon>Neopterygii</taxon>
        <taxon>Teleostei</taxon>
        <taxon>Anguilliformes</taxon>
        <taxon>Anguillidae</taxon>
        <taxon>Anguilla</taxon>
    </lineage>
</organism>
<reference evidence="1" key="2">
    <citation type="journal article" date="2015" name="Fish Shellfish Immunol.">
        <title>Early steps in the European eel (Anguilla anguilla)-Vibrio vulnificus interaction in the gills: Role of the RtxA13 toxin.</title>
        <authorList>
            <person name="Callol A."/>
            <person name="Pajuelo D."/>
            <person name="Ebbesson L."/>
            <person name="Teles M."/>
            <person name="MacKenzie S."/>
            <person name="Amaro C."/>
        </authorList>
    </citation>
    <scope>NUCLEOTIDE SEQUENCE</scope>
</reference>
<reference evidence="1" key="1">
    <citation type="submission" date="2014-11" db="EMBL/GenBank/DDBJ databases">
        <authorList>
            <person name="Amaro Gonzalez C."/>
        </authorList>
    </citation>
    <scope>NUCLEOTIDE SEQUENCE</scope>
</reference>
<dbReference type="AlphaFoldDB" id="A0A0E9SFM7"/>
<name>A0A0E9SFM7_ANGAN</name>
<sequence>MLTFSKQFGRYTILPIYALAGWYAPYQYSTESLALFRVPYRNNCKDPRLSALKNIHFCTF</sequence>
<accession>A0A0E9SFM7</accession>
<protein>
    <submittedName>
        <fullName evidence="1">Uncharacterized protein</fullName>
    </submittedName>
</protein>
<proteinExistence type="predicted"/>
<dbReference type="EMBL" id="GBXM01069294">
    <property type="protein sequence ID" value="JAH39283.1"/>
    <property type="molecule type" value="Transcribed_RNA"/>
</dbReference>